<dbReference type="GO" id="GO:0000166">
    <property type="term" value="F:nucleotide binding"/>
    <property type="evidence" value="ECO:0007669"/>
    <property type="project" value="UniProtKB-KW"/>
</dbReference>
<gene>
    <name evidence="7" type="ORF">DF3PB_180006</name>
</gene>
<dbReference type="Gene3D" id="1.20.120.580">
    <property type="entry name" value="bsu32300-like"/>
    <property type="match status" value="1"/>
</dbReference>
<keyword evidence="3" id="KW-0540">Nuclease</keyword>
<dbReference type="AlphaFoldDB" id="A0A380TCI3"/>
<name>A0A380TCI3_9ZZZZ</name>
<keyword evidence="4" id="KW-0547">Nucleotide-binding</keyword>
<dbReference type="Pfam" id="PF01934">
    <property type="entry name" value="HepT-like"/>
    <property type="match status" value="1"/>
</dbReference>
<dbReference type="GO" id="GO:0110001">
    <property type="term" value="C:toxin-antitoxin complex"/>
    <property type="evidence" value="ECO:0007669"/>
    <property type="project" value="InterPro"/>
</dbReference>
<keyword evidence="2" id="KW-1277">Toxin-antitoxin system</keyword>
<accession>A0A380TCI3</accession>
<comment type="similarity">
    <text evidence="6">Belongs to the HepT RNase toxin family.</text>
</comment>
<dbReference type="PANTHER" id="PTHR34139:SF1">
    <property type="entry name" value="RNASE MJ1380-RELATED"/>
    <property type="match status" value="1"/>
</dbReference>
<keyword evidence="5" id="KW-0378">Hydrolase</keyword>
<dbReference type="GO" id="GO:0004540">
    <property type="term" value="F:RNA nuclease activity"/>
    <property type="evidence" value="ECO:0007669"/>
    <property type="project" value="InterPro"/>
</dbReference>
<evidence type="ECO:0008006" key="8">
    <source>
        <dbReference type="Google" id="ProtNLM"/>
    </source>
</evidence>
<reference evidence="7" key="1">
    <citation type="submission" date="2018-07" db="EMBL/GenBank/DDBJ databases">
        <authorList>
            <person name="Quirk P.G."/>
            <person name="Krulwich T.A."/>
        </authorList>
    </citation>
    <scope>NUCLEOTIDE SEQUENCE</scope>
</reference>
<organism evidence="7">
    <name type="scientific">metagenome</name>
    <dbReference type="NCBI Taxonomy" id="256318"/>
    <lineage>
        <taxon>unclassified sequences</taxon>
        <taxon>metagenomes</taxon>
    </lineage>
</organism>
<dbReference type="PANTHER" id="PTHR34139">
    <property type="entry name" value="UPF0331 PROTEIN MJ0127"/>
    <property type="match status" value="1"/>
</dbReference>
<evidence type="ECO:0000256" key="6">
    <source>
        <dbReference type="ARBA" id="ARBA00024207"/>
    </source>
</evidence>
<evidence type="ECO:0000256" key="1">
    <source>
        <dbReference type="ARBA" id="ARBA00022553"/>
    </source>
</evidence>
<dbReference type="InterPro" id="IPR037038">
    <property type="entry name" value="HepT-like_sf"/>
</dbReference>
<proteinExistence type="inferred from homology"/>
<evidence type="ECO:0000313" key="7">
    <source>
        <dbReference type="EMBL" id="SUS05212.1"/>
    </source>
</evidence>
<dbReference type="InterPro" id="IPR051813">
    <property type="entry name" value="HepT_RNase_toxin"/>
</dbReference>
<dbReference type="EMBL" id="UIDG01000090">
    <property type="protein sequence ID" value="SUS05212.1"/>
    <property type="molecule type" value="Genomic_DNA"/>
</dbReference>
<evidence type="ECO:0000256" key="4">
    <source>
        <dbReference type="ARBA" id="ARBA00022741"/>
    </source>
</evidence>
<keyword evidence="1" id="KW-0597">Phosphoprotein</keyword>
<sequence length="115" mass="13355">MRDPKERLQDILEAVGAIERYAVRGAEAFRRDELVQIWILHHLLVIGEAVARLGRDFHALHPHVPWIRIVAMRNVLIHQYFGVDLDEVWNTVEGDLPVFKRSIEQLLIELGSDRS</sequence>
<protein>
    <recommendedName>
        <fullName evidence="8">Nucleotidyltransferase</fullName>
    </recommendedName>
</protein>
<dbReference type="InterPro" id="IPR008201">
    <property type="entry name" value="HepT-like"/>
</dbReference>
<evidence type="ECO:0000256" key="2">
    <source>
        <dbReference type="ARBA" id="ARBA00022649"/>
    </source>
</evidence>
<evidence type="ECO:0000256" key="5">
    <source>
        <dbReference type="ARBA" id="ARBA00022801"/>
    </source>
</evidence>
<dbReference type="GO" id="GO:0016787">
    <property type="term" value="F:hydrolase activity"/>
    <property type="evidence" value="ECO:0007669"/>
    <property type="project" value="UniProtKB-KW"/>
</dbReference>
<evidence type="ECO:0000256" key="3">
    <source>
        <dbReference type="ARBA" id="ARBA00022722"/>
    </source>
</evidence>